<reference evidence="2" key="1">
    <citation type="submission" date="2018-04" db="EMBL/GenBank/DDBJ databases">
        <title>Transcriptome assembly of Sipha flava.</title>
        <authorList>
            <person name="Scully E.D."/>
            <person name="Geib S.M."/>
            <person name="Palmer N.A."/>
            <person name="Koch K."/>
            <person name="Bradshaw J."/>
            <person name="Heng-Moss T."/>
            <person name="Sarath G."/>
        </authorList>
    </citation>
    <scope>NUCLEOTIDE SEQUENCE</scope>
</reference>
<evidence type="ECO:0000259" key="1">
    <source>
        <dbReference type="Pfam" id="PF05699"/>
    </source>
</evidence>
<dbReference type="AlphaFoldDB" id="A0A2S2R4E5"/>
<dbReference type="Pfam" id="PF05699">
    <property type="entry name" value="Dimer_Tnp_hAT"/>
    <property type="match status" value="1"/>
</dbReference>
<dbReference type="PANTHER" id="PTHR45749:SF21">
    <property type="entry name" value="DUF4371 DOMAIN-CONTAINING PROTEIN"/>
    <property type="match status" value="1"/>
</dbReference>
<dbReference type="OrthoDB" id="6632173at2759"/>
<proteinExistence type="predicted"/>
<organism evidence="2">
    <name type="scientific">Sipha flava</name>
    <name type="common">yellow sugarcane aphid</name>
    <dbReference type="NCBI Taxonomy" id="143950"/>
    <lineage>
        <taxon>Eukaryota</taxon>
        <taxon>Metazoa</taxon>
        <taxon>Ecdysozoa</taxon>
        <taxon>Arthropoda</taxon>
        <taxon>Hexapoda</taxon>
        <taxon>Insecta</taxon>
        <taxon>Pterygota</taxon>
        <taxon>Neoptera</taxon>
        <taxon>Paraneoptera</taxon>
        <taxon>Hemiptera</taxon>
        <taxon>Sternorrhyncha</taxon>
        <taxon>Aphidomorpha</taxon>
        <taxon>Aphidoidea</taxon>
        <taxon>Aphididae</taxon>
        <taxon>Sipha</taxon>
    </lineage>
</organism>
<gene>
    <name evidence="2" type="ORF">g.40022</name>
</gene>
<dbReference type="InterPro" id="IPR012337">
    <property type="entry name" value="RNaseH-like_sf"/>
</dbReference>
<dbReference type="PANTHER" id="PTHR45749">
    <property type="match status" value="1"/>
</dbReference>
<sequence>MKKISEKLNFINPNVTQASLKEEFLDFIHKFDSLKQNISFSYVNEDEDLDDYNLDEKEYPISENACNKCSNCNHCCYIILLRYSLYCSAYPSLFLAYKYILTLSISQVSCERSFSKLKCIKNRLRSTLSSSRMEQLMIICTEKDILNQLENKRIIDKFASQNKLLKTLLIL</sequence>
<accession>A0A2S2R4E5</accession>
<dbReference type="EMBL" id="GGMS01015686">
    <property type="protein sequence ID" value="MBY84889.1"/>
    <property type="molecule type" value="Transcribed_RNA"/>
</dbReference>
<dbReference type="GO" id="GO:0046983">
    <property type="term" value="F:protein dimerization activity"/>
    <property type="evidence" value="ECO:0007669"/>
    <property type="project" value="InterPro"/>
</dbReference>
<dbReference type="InterPro" id="IPR008906">
    <property type="entry name" value="HATC_C_dom"/>
</dbReference>
<protein>
    <recommendedName>
        <fullName evidence="1">HAT C-terminal dimerisation domain-containing protein</fullName>
    </recommendedName>
</protein>
<evidence type="ECO:0000313" key="2">
    <source>
        <dbReference type="EMBL" id="MBY84889.1"/>
    </source>
</evidence>
<dbReference type="SUPFAM" id="SSF53098">
    <property type="entry name" value="Ribonuclease H-like"/>
    <property type="match status" value="1"/>
</dbReference>
<feature type="domain" description="HAT C-terminal dimerisation" evidence="1">
    <location>
        <begin position="85"/>
        <end position="139"/>
    </location>
</feature>
<name>A0A2S2R4E5_9HEMI</name>